<dbReference type="InterPro" id="IPR009057">
    <property type="entry name" value="Homeodomain-like_sf"/>
</dbReference>
<feature type="DNA-binding region" description="H-T-H motif" evidence="2">
    <location>
        <begin position="48"/>
        <end position="67"/>
    </location>
</feature>
<evidence type="ECO:0000313" key="5">
    <source>
        <dbReference type="EMBL" id="RNL67156.1"/>
    </source>
</evidence>
<dbReference type="OrthoDB" id="9803107at2"/>
<dbReference type="InterPro" id="IPR001647">
    <property type="entry name" value="HTH_TetR"/>
</dbReference>
<dbReference type="Proteomes" id="UP000237222">
    <property type="component" value="Unassembled WGS sequence"/>
</dbReference>
<dbReference type="RefSeq" id="WP_103683801.1">
    <property type="nucleotide sequence ID" value="NZ_PQGG01000016.1"/>
</dbReference>
<keyword evidence="1 2" id="KW-0238">DNA-binding</keyword>
<evidence type="ECO:0000256" key="2">
    <source>
        <dbReference type="PROSITE-ProRule" id="PRU00335"/>
    </source>
</evidence>
<dbReference type="EMBL" id="PQGG01000016">
    <property type="protein sequence ID" value="POP53406.1"/>
    <property type="molecule type" value="Genomic_DNA"/>
</dbReference>
<proteinExistence type="predicted"/>
<reference evidence="5 7" key="2">
    <citation type="submission" date="2018-10" db="EMBL/GenBank/DDBJ databases">
        <title>Draft genome sequence of Zhongshania sp. DSW25-10.</title>
        <authorList>
            <person name="Oh J."/>
        </authorList>
    </citation>
    <scope>NUCLEOTIDE SEQUENCE [LARGE SCALE GENOMIC DNA]</scope>
    <source>
        <strain evidence="5 7">DSW25-10</strain>
    </source>
</reference>
<accession>A0A2S4HHE5</accession>
<evidence type="ECO:0000259" key="3">
    <source>
        <dbReference type="PROSITE" id="PS50977"/>
    </source>
</evidence>
<comment type="caution">
    <text evidence="4">The sequence shown here is derived from an EMBL/GenBank/DDBJ whole genome shotgun (WGS) entry which is preliminary data.</text>
</comment>
<gene>
    <name evidence="4" type="ORF">C0068_07120</name>
    <name evidence="5" type="ORF">D0911_02725</name>
</gene>
<evidence type="ECO:0000313" key="6">
    <source>
        <dbReference type="Proteomes" id="UP000237222"/>
    </source>
</evidence>
<dbReference type="Gene3D" id="1.10.357.10">
    <property type="entry name" value="Tetracycline Repressor, domain 2"/>
    <property type="match status" value="1"/>
</dbReference>
<evidence type="ECO:0000313" key="4">
    <source>
        <dbReference type="EMBL" id="POP53406.1"/>
    </source>
</evidence>
<name>A0A2S4HHE5_9GAMM</name>
<dbReference type="AlphaFoldDB" id="A0A2S4HHE5"/>
<evidence type="ECO:0000256" key="1">
    <source>
        <dbReference type="ARBA" id="ARBA00023125"/>
    </source>
</evidence>
<sequence>MEKDTYQLIRPNDAMRRQPKQDRSIKVVNAIVEAAHSILLEHGRGALSTTTLEVVSGVPKSSIYQYFPNLDTIVFEVYRLVIRKQHLKGYQEFPRDKIHTVLSFIYWLLDWSIEIHRKVLEVDKTLLVEHKGFWDAWQELDANIAPESSTESFIYEQLKSCSDFKPSSNDMLRVHALGRAVQLMVYSLISDNIDFIDDPEFRNTLAKMCYAIFAD</sequence>
<feature type="domain" description="HTH tetR-type" evidence="3">
    <location>
        <begin position="25"/>
        <end position="85"/>
    </location>
</feature>
<dbReference type="Proteomes" id="UP000274695">
    <property type="component" value="Unassembled WGS sequence"/>
</dbReference>
<dbReference type="SUPFAM" id="SSF46689">
    <property type="entry name" value="Homeodomain-like"/>
    <property type="match status" value="1"/>
</dbReference>
<dbReference type="EMBL" id="RHGB01000002">
    <property type="protein sequence ID" value="RNL67156.1"/>
    <property type="molecule type" value="Genomic_DNA"/>
</dbReference>
<protein>
    <submittedName>
        <fullName evidence="5">TetR/AcrR family transcriptional regulator</fullName>
    </submittedName>
</protein>
<organism evidence="4 6">
    <name type="scientific">Zhongshania marina</name>
    <dbReference type="NCBI Taxonomy" id="2304603"/>
    <lineage>
        <taxon>Bacteria</taxon>
        <taxon>Pseudomonadati</taxon>
        <taxon>Pseudomonadota</taxon>
        <taxon>Gammaproteobacteria</taxon>
        <taxon>Cellvibrionales</taxon>
        <taxon>Spongiibacteraceae</taxon>
        <taxon>Zhongshania</taxon>
    </lineage>
</organism>
<evidence type="ECO:0000313" key="7">
    <source>
        <dbReference type="Proteomes" id="UP000274695"/>
    </source>
</evidence>
<reference evidence="4" key="1">
    <citation type="submission" date="2018-01" db="EMBL/GenBank/DDBJ databases">
        <authorList>
            <person name="Yu X.-D."/>
        </authorList>
    </citation>
    <scope>NUCLEOTIDE SEQUENCE</scope>
    <source>
        <strain evidence="4">ZX-21</strain>
    </source>
</reference>
<dbReference type="PROSITE" id="PS50977">
    <property type="entry name" value="HTH_TETR_2"/>
    <property type="match status" value="1"/>
</dbReference>
<keyword evidence="7" id="KW-1185">Reference proteome</keyword>
<dbReference type="GO" id="GO:0003677">
    <property type="term" value="F:DNA binding"/>
    <property type="evidence" value="ECO:0007669"/>
    <property type="project" value="UniProtKB-UniRule"/>
</dbReference>